<dbReference type="Proteomes" id="UP000323000">
    <property type="component" value="Chromosome 7"/>
</dbReference>
<dbReference type="AlphaFoldDB" id="A0A5C7HL69"/>
<dbReference type="PANTHER" id="PTHR11439:SF502">
    <property type="entry name" value="SECRETED RXLR EFFECTOR PROTEIN 161-LIKE"/>
    <property type="match status" value="1"/>
</dbReference>
<proteinExistence type="predicted"/>
<evidence type="ECO:0000259" key="1">
    <source>
        <dbReference type="Pfam" id="PF07727"/>
    </source>
</evidence>
<evidence type="ECO:0000313" key="2">
    <source>
        <dbReference type="EMBL" id="TXG57777.1"/>
    </source>
</evidence>
<dbReference type="InterPro" id="IPR013103">
    <property type="entry name" value="RVT_2"/>
</dbReference>
<keyword evidence="3" id="KW-1185">Reference proteome</keyword>
<dbReference type="PANTHER" id="PTHR11439">
    <property type="entry name" value="GAG-POL-RELATED RETROTRANSPOSON"/>
    <property type="match status" value="1"/>
</dbReference>
<dbReference type="InterPro" id="IPR043502">
    <property type="entry name" value="DNA/RNA_pol_sf"/>
</dbReference>
<sequence>MSMLQVFEMTDLGMMKYFLGMEVHQSNDGIFLSQRKYGMDLLRKFKMESCNPVATPLAVNEKLSKADGDAKANVTQFRSLVGSLLYLTATRPDIMFSASLLSRFMHLPSLTHFGVCKRVLRYLKGTIDYGIWYGSGNGKLEGFVDSDWAGSVDDSKSTTGYEFEAMSYDSPNDGSLSQNSMQMSREFGFNSHSRNLSKSSQNGSSISKFSLVIDHQFFFIASKVSYDVTEHVMKRILKESE</sequence>
<dbReference type="SUPFAM" id="SSF56672">
    <property type="entry name" value="DNA/RNA polymerases"/>
    <property type="match status" value="1"/>
</dbReference>
<comment type="caution">
    <text evidence="2">The sequence shown here is derived from an EMBL/GenBank/DDBJ whole genome shotgun (WGS) entry which is preliminary data.</text>
</comment>
<evidence type="ECO:0000313" key="3">
    <source>
        <dbReference type="Proteomes" id="UP000323000"/>
    </source>
</evidence>
<reference evidence="3" key="1">
    <citation type="journal article" date="2019" name="Gigascience">
        <title>De novo genome assembly of the endangered Acer yangbiense, a plant species with extremely small populations endemic to Yunnan Province, China.</title>
        <authorList>
            <person name="Yang J."/>
            <person name="Wariss H.M."/>
            <person name="Tao L."/>
            <person name="Zhang R."/>
            <person name="Yun Q."/>
            <person name="Hollingsworth P."/>
            <person name="Dao Z."/>
            <person name="Luo G."/>
            <person name="Guo H."/>
            <person name="Ma Y."/>
            <person name="Sun W."/>
        </authorList>
    </citation>
    <scope>NUCLEOTIDE SEQUENCE [LARGE SCALE GENOMIC DNA]</scope>
    <source>
        <strain evidence="3">cv. Malutang</strain>
    </source>
</reference>
<protein>
    <recommendedName>
        <fullName evidence="1">Reverse transcriptase Ty1/copia-type domain-containing protein</fullName>
    </recommendedName>
</protein>
<organism evidence="2 3">
    <name type="scientific">Acer yangbiense</name>
    <dbReference type="NCBI Taxonomy" id="1000413"/>
    <lineage>
        <taxon>Eukaryota</taxon>
        <taxon>Viridiplantae</taxon>
        <taxon>Streptophyta</taxon>
        <taxon>Embryophyta</taxon>
        <taxon>Tracheophyta</taxon>
        <taxon>Spermatophyta</taxon>
        <taxon>Magnoliopsida</taxon>
        <taxon>eudicotyledons</taxon>
        <taxon>Gunneridae</taxon>
        <taxon>Pentapetalae</taxon>
        <taxon>rosids</taxon>
        <taxon>malvids</taxon>
        <taxon>Sapindales</taxon>
        <taxon>Sapindaceae</taxon>
        <taxon>Hippocastanoideae</taxon>
        <taxon>Acereae</taxon>
        <taxon>Acer</taxon>
    </lineage>
</organism>
<feature type="domain" description="Reverse transcriptase Ty1/copia-type" evidence="1">
    <location>
        <begin position="3"/>
        <end position="57"/>
    </location>
</feature>
<dbReference type="EMBL" id="VAHF01000007">
    <property type="protein sequence ID" value="TXG57777.1"/>
    <property type="molecule type" value="Genomic_DNA"/>
</dbReference>
<gene>
    <name evidence="2" type="ORF">EZV62_015606</name>
</gene>
<dbReference type="Pfam" id="PF07727">
    <property type="entry name" value="RVT_2"/>
    <property type="match status" value="1"/>
</dbReference>
<name>A0A5C7HL69_9ROSI</name>
<dbReference type="OrthoDB" id="418237at2759"/>
<accession>A0A5C7HL69</accession>